<dbReference type="EMBL" id="REGN01009881">
    <property type="protein sequence ID" value="RNA00167.1"/>
    <property type="molecule type" value="Genomic_DNA"/>
</dbReference>
<gene>
    <name evidence="1" type="ORF">BpHYR1_001424</name>
</gene>
<comment type="caution">
    <text evidence="1">The sequence shown here is derived from an EMBL/GenBank/DDBJ whole genome shotgun (WGS) entry which is preliminary data.</text>
</comment>
<keyword evidence="2" id="KW-1185">Reference proteome</keyword>
<dbReference type="AlphaFoldDB" id="A0A3M7PM34"/>
<proteinExistence type="predicted"/>
<reference evidence="1 2" key="1">
    <citation type="journal article" date="2018" name="Sci. Rep.">
        <title>Genomic signatures of local adaptation to the degree of environmental predictability in rotifers.</title>
        <authorList>
            <person name="Franch-Gras L."/>
            <person name="Hahn C."/>
            <person name="Garcia-Roger E.M."/>
            <person name="Carmona M.J."/>
            <person name="Serra M."/>
            <person name="Gomez A."/>
        </authorList>
    </citation>
    <scope>NUCLEOTIDE SEQUENCE [LARGE SCALE GENOMIC DNA]</scope>
    <source>
        <strain evidence="1">HYR1</strain>
    </source>
</reference>
<sequence length="230" mass="27200">MDRKFRSENPGFKTITENNIMEIREESIENADWLEYEKTFDKLNTVQNTFDFNKFPFANIDKDLAPFGHYSDEDIINTINREQDDEQLDKDEHVEPKENALKISEKETTDCIDKLRLYFAQKNEDCSLFIDLLSIMDQFCSVDQSFQKILQKLEKATSSRNTIVLFLNFDSVYTDPISSSQLTKQITSPELKFGFLWYLFKTYYVEPIKTWEIILISNRNVEFNPIILKC</sequence>
<evidence type="ECO:0000313" key="1">
    <source>
        <dbReference type="EMBL" id="RNA00167.1"/>
    </source>
</evidence>
<name>A0A3M7PM34_BRAPC</name>
<protein>
    <submittedName>
        <fullName evidence="1">Uncharacterized protein</fullName>
    </submittedName>
</protein>
<organism evidence="1 2">
    <name type="scientific">Brachionus plicatilis</name>
    <name type="common">Marine rotifer</name>
    <name type="synonym">Brachionus muelleri</name>
    <dbReference type="NCBI Taxonomy" id="10195"/>
    <lineage>
        <taxon>Eukaryota</taxon>
        <taxon>Metazoa</taxon>
        <taxon>Spiralia</taxon>
        <taxon>Gnathifera</taxon>
        <taxon>Rotifera</taxon>
        <taxon>Eurotatoria</taxon>
        <taxon>Monogononta</taxon>
        <taxon>Pseudotrocha</taxon>
        <taxon>Ploima</taxon>
        <taxon>Brachionidae</taxon>
        <taxon>Brachionus</taxon>
    </lineage>
</organism>
<accession>A0A3M7PM34</accession>
<evidence type="ECO:0000313" key="2">
    <source>
        <dbReference type="Proteomes" id="UP000276133"/>
    </source>
</evidence>
<dbReference type="Proteomes" id="UP000276133">
    <property type="component" value="Unassembled WGS sequence"/>
</dbReference>